<evidence type="ECO:0000256" key="1">
    <source>
        <dbReference type="SAM" id="Phobius"/>
    </source>
</evidence>
<evidence type="ECO:0000313" key="4">
    <source>
        <dbReference type="Proteomes" id="UP000655225"/>
    </source>
</evidence>
<evidence type="ECO:0000256" key="2">
    <source>
        <dbReference type="SAM" id="SignalP"/>
    </source>
</evidence>
<organism evidence="3 4">
    <name type="scientific">Tetracentron sinense</name>
    <name type="common">Spur-leaf</name>
    <dbReference type="NCBI Taxonomy" id="13715"/>
    <lineage>
        <taxon>Eukaryota</taxon>
        <taxon>Viridiplantae</taxon>
        <taxon>Streptophyta</taxon>
        <taxon>Embryophyta</taxon>
        <taxon>Tracheophyta</taxon>
        <taxon>Spermatophyta</taxon>
        <taxon>Magnoliopsida</taxon>
        <taxon>Trochodendrales</taxon>
        <taxon>Trochodendraceae</taxon>
        <taxon>Tetracentron</taxon>
    </lineage>
</organism>
<gene>
    <name evidence="3" type="ORF">HHK36_011449</name>
</gene>
<feature type="chain" id="PRO_5032820134" evidence="2">
    <location>
        <begin position="22"/>
        <end position="97"/>
    </location>
</feature>
<feature type="signal peptide" evidence="2">
    <location>
        <begin position="1"/>
        <end position="21"/>
    </location>
</feature>
<comment type="caution">
    <text evidence="3">The sequence shown here is derived from an EMBL/GenBank/DDBJ whole genome shotgun (WGS) entry which is preliminary data.</text>
</comment>
<reference evidence="3 4" key="1">
    <citation type="submission" date="2020-04" db="EMBL/GenBank/DDBJ databases">
        <title>Plant Genome Project.</title>
        <authorList>
            <person name="Zhang R.-G."/>
        </authorList>
    </citation>
    <scope>NUCLEOTIDE SEQUENCE [LARGE SCALE GENOMIC DNA]</scope>
    <source>
        <strain evidence="3">YNK0</strain>
        <tissue evidence="3">Leaf</tissue>
    </source>
</reference>
<evidence type="ECO:0000313" key="3">
    <source>
        <dbReference type="EMBL" id="KAF8403347.1"/>
    </source>
</evidence>
<keyword evidence="1" id="KW-1133">Transmembrane helix</keyword>
<dbReference type="AlphaFoldDB" id="A0A834ZB55"/>
<feature type="transmembrane region" description="Helical" evidence="1">
    <location>
        <begin position="56"/>
        <end position="77"/>
    </location>
</feature>
<proteinExistence type="predicted"/>
<dbReference type="EMBL" id="JABCRI010000007">
    <property type="protein sequence ID" value="KAF8403347.1"/>
    <property type="molecule type" value="Genomic_DNA"/>
</dbReference>
<protein>
    <submittedName>
        <fullName evidence="3">Uncharacterized protein</fullName>
    </submittedName>
</protein>
<dbReference type="Proteomes" id="UP000655225">
    <property type="component" value="Unassembled WGS sequence"/>
</dbReference>
<accession>A0A834ZB55</accession>
<sequence length="97" mass="10675">MFGSFLLVLFACSIAFVEVHMGGLYDISHSEGMNRYESSPSGELCPAACDLYAPAFIKAAFELIPVIVMMICMLGVFRPVKSKDDKGFDLLKCRKKG</sequence>
<keyword evidence="4" id="KW-1185">Reference proteome</keyword>
<name>A0A834ZB55_TETSI</name>
<keyword evidence="1" id="KW-0472">Membrane</keyword>
<keyword evidence="2" id="KW-0732">Signal</keyword>
<keyword evidence="1" id="KW-0812">Transmembrane</keyword>